<evidence type="ECO:0000256" key="3">
    <source>
        <dbReference type="ARBA" id="ARBA00023163"/>
    </source>
</evidence>
<evidence type="ECO:0000256" key="2">
    <source>
        <dbReference type="ARBA" id="ARBA00023125"/>
    </source>
</evidence>
<proteinExistence type="predicted"/>
<protein>
    <submittedName>
        <fullName evidence="5">Transcriptional regulator, GntR family</fullName>
    </submittedName>
</protein>
<dbReference type="Proteomes" id="UP000002294">
    <property type="component" value="Chromosome"/>
</dbReference>
<evidence type="ECO:0000313" key="5">
    <source>
        <dbReference type="EMBL" id="ACV28243.1"/>
    </source>
</evidence>
<dbReference type="PANTHER" id="PTHR38445">
    <property type="entry name" value="HTH-TYPE TRANSCRIPTIONAL REPRESSOR YTRA"/>
    <property type="match status" value="1"/>
</dbReference>
<dbReference type="Gene3D" id="1.10.10.10">
    <property type="entry name" value="Winged helix-like DNA-binding domain superfamily/Winged helix DNA-binding domain"/>
    <property type="match status" value="1"/>
</dbReference>
<name>C7RFI2_ANAPD</name>
<keyword evidence="1" id="KW-0805">Transcription regulation</keyword>
<dbReference type="GO" id="GO:0003677">
    <property type="term" value="F:DNA binding"/>
    <property type="evidence" value="ECO:0007669"/>
    <property type="project" value="UniProtKB-KW"/>
</dbReference>
<evidence type="ECO:0000259" key="4">
    <source>
        <dbReference type="PROSITE" id="PS50949"/>
    </source>
</evidence>
<evidence type="ECO:0000313" key="6">
    <source>
        <dbReference type="Proteomes" id="UP000002294"/>
    </source>
</evidence>
<dbReference type="InterPro" id="IPR036390">
    <property type="entry name" value="WH_DNA-bd_sf"/>
</dbReference>
<keyword evidence="3" id="KW-0804">Transcription</keyword>
<sequence>MNIKIKYSSDDPIYLQIKNQIQDAILNDEVDKNKALPSIRFLAKELRVSVATTKRAYDELIKDGLIDSVPGKGNFVKDINPQFIREKYTLQIEEKLKEAIDLSKLIGFSRDELHDLLDLMEEEYE</sequence>
<dbReference type="OrthoDB" id="9801546at2"/>
<dbReference type="InterPro" id="IPR000524">
    <property type="entry name" value="Tscrpt_reg_HTH_GntR"/>
</dbReference>
<evidence type="ECO:0000256" key="1">
    <source>
        <dbReference type="ARBA" id="ARBA00023015"/>
    </source>
</evidence>
<dbReference type="SMART" id="SM00345">
    <property type="entry name" value="HTH_GNTR"/>
    <property type="match status" value="1"/>
</dbReference>
<dbReference type="SUPFAM" id="SSF46785">
    <property type="entry name" value="Winged helix' DNA-binding domain"/>
    <property type="match status" value="1"/>
</dbReference>
<dbReference type="Pfam" id="PF00392">
    <property type="entry name" value="GntR"/>
    <property type="match status" value="1"/>
</dbReference>
<accession>C7RFI2</accession>
<dbReference type="STRING" id="525919.Apre_0191"/>
<dbReference type="CDD" id="cd07377">
    <property type="entry name" value="WHTH_GntR"/>
    <property type="match status" value="1"/>
</dbReference>
<keyword evidence="6" id="KW-1185">Reference proteome</keyword>
<feature type="domain" description="HTH gntR-type" evidence="4">
    <location>
        <begin position="11"/>
        <end position="79"/>
    </location>
</feature>
<dbReference type="InterPro" id="IPR036388">
    <property type="entry name" value="WH-like_DNA-bd_sf"/>
</dbReference>
<keyword evidence="2" id="KW-0238">DNA-binding</keyword>
<organism evidence="5 6">
    <name type="scientific">Anaerococcus prevotii (strain ATCC 9321 / DSM 20548 / JCM 6508 / NCTC 11806 / PC1)</name>
    <name type="common">Peptostreptococcus prevotii</name>
    <name type="synonym">Peptococcus prevotii</name>
    <dbReference type="NCBI Taxonomy" id="525919"/>
    <lineage>
        <taxon>Bacteria</taxon>
        <taxon>Bacillati</taxon>
        <taxon>Bacillota</taxon>
        <taxon>Tissierellia</taxon>
        <taxon>Tissierellales</taxon>
        <taxon>Peptoniphilaceae</taxon>
        <taxon>Anaerococcus</taxon>
    </lineage>
</organism>
<gene>
    <name evidence="5" type="ordered locus">Apre_0191</name>
</gene>
<dbReference type="KEGG" id="apr:Apre_0191"/>
<dbReference type="GO" id="GO:0003700">
    <property type="term" value="F:DNA-binding transcription factor activity"/>
    <property type="evidence" value="ECO:0007669"/>
    <property type="project" value="InterPro"/>
</dbReference>
<dbReference type="PANTHER" id="PTHR38445:SF7">
    <property type="entry name" value="GNTR-FAMILY TRANSCRIPTIONAL REGULATOR"/>
    <property type="match status" value="1"/>
</dbReference>
<dbReference type="RefSeq" id="WP_012803662.1">
    <property type="nucleotide sequence ID" value="NC_013171.1"/>
</dbReference>
<dbReference type="EMBL" id="CP001708">
    <property type="protein sequence ID" value="ACV28243.1"/>
    <property type="molecule type" value="Genomic_DNA"/>
</dbReference>
<dbReference type="AlphaFoldDB" id="C7RFI2"/>
<dbReference type="eggNOG" id="COG1725">
    <property type="taxonomic scope" value="Bacteria"/>
</dbReference>
<dbReference type="HOGENOM" id="CLU_017584_10_4_9"/>
<reference evidence="5 6" key="1">
    <citation type="journal article" date="2009" name="Stand. Genomic Sci.">
        <title>Complete genome sequence of Anaerococcus prevotii type strain (PC1).</title>
        <authorList>
            <person name="Labutti K."/>
            <person name="Pukall R."/>
            <person name="Steenblock K."/>
            <person name="Glavina Del Rio T."/>
            <person name="Tice H."/>
            <person name="Copeland A."/>
            <person name="Cheng J.F."/>
            <person name="Lucas S."/>
            <person name="Chen F."/>
            <person name="Nolan M."/>
            <person name="Bruce D."/>
            <person name="Goodwin L."/>
            <person name="Pitluck S."/>
            <person name="Ivanova N."/>
            <person name="Mavromatis K."/>
            <person name="Ovchinnikova G."/>
            <person name="Pati A."/>
            <person name="Chen A."/>
            <person name="Palaniappan K."/>
            <person name="Land M."/>
            <person name="Hauser L."/>
            <person name="Chang Y.J."/>
            <person name="Jeffries C.D."/>
            <person name="Chain P."/>
            <person name="Saunders E."/>
            <person name="Brettin T."/>
            <person name="Detter J.C."/>
            <person name="Han C."/>
            <person name="Goker M."/>
            <person name="Bristow J."/>
            <person name="Eisen J.A."/>
            <person name="Markowitz V."/>
            <person name="Hugenholtz P."/>
            <person name="Kyrpides N.C."/>
            <person name="Klenk H.P."/>
            <person name="Lapidus A."/>
        </authorList>
    </citation>
    <scope>NUCLEOTIDE SEQUENCE [LARGE SCALE GENOMIC DNA]</scope>
    <source>
        <strain evidence="6">ATCC 9321 / DSM 20548 / JCM 6508 / NCTC 11806 / PC1</strain>
    </source>
</reference>
<dbReference type="PROSITE" id="PS50949">
    <property type="entry name" value="HTH_GNTR"/>
    <property type="match status" value="1"/>
</dbReference>